<protein>
    <submittedName>
        <fullName evidence="1">Homogentisate phytyltransferase</fullName>
    </submittedName>
</protein>
<dbReference type="GO" id="GO:0016740">
    <property type="term" value="F:transferase activity"/>
    <property type="evidence" value="ECO:0007669"/>
    <property type="project" value="UniProtKB-KW"/>
</dbReference>
<name>A0A2P2L3Q1_RHIMU</name>
<dbReference type="EMBL" id="GGEC01032082">
    <property type="protein sequence ID" value="MBX12566.1"/>
    <property type="molecule type" value="Transcribed_RNA"/>
</dbReference>
<keyword evidence="1" id="KW-0808">Transferase</keyword>
<evidence type="ECO:0000313" key="1">
    <source>
        <dbReference type="EMBL" id="MBX12566.1"/>
    </source>
</evidence>
<dbReference type="EMBL" id="GGEC01032079">
    <property type="protein sequence ID" value="MBX12563.1"/>
    <property type="molecule type" value="Transcribed_RNA"/>
</dbReference>
<dbReference type="EMBL" id="GGEC01032083">
    <property type="protein sequence ID" value="MBX12567.1"/>
    <property type="molecule type" value="Transcribed_RNA"/>
</dbReference>
<sequence>MHIAAMNANLFHLSSGKLIEYAVPRTKLMKRAQNNGHEPAIHPSQKLMMEKDAIIATPVPMEYSPDANGRYGLLTLSISTSVI</sequence>
<accession>A0A2P2L3Q1</accession>
<reference evidence="1" key="1">
    <citation type="submission" date="2018-02" db="EMBL/GenBank/DDBJ databases">
        <title>Rhizophora mucronata_Transcriptome.</title>
        <authorList>
            <person name="Meera S.P."/>
            <person name="Sreeshan A."/>
            <person name="Augustine A."/>
        </authorList>
    </citation>
    <scope>NUCLEOTIDE SEQUENCE</scope>
    <source>
        <tissue evidence="1">Leaf</tissue>
    </source>
</reference>
<dbReference type="AlphaFoldDB" id="A0A2P2L3Q1"/>
<organism evidence="1">
    <name type="scientific">Rhizophora mucronata</name>
    <name type="common">Asiatic mangrove</name>
    <dbReference type="NCBI Taxonomy" id="61149"/>
    <lineage>
        <taxon>Eukaryota</taxon>
        <taxon>Viridiplantae</taxon>
        <taxon>Streptophyta</taxon>
        <taxon>Embryophyta</taxon>
        <taxon>Tracheophyta</taxon>
        <taxon>Spermatophyta</taxon>
        <taxon>Magnoliopsida</taxon>
        <taxon>eudicotyledons</taxon>
        <taxon>Gunneridae</taxon>
        <taxon>Pentapetalae</taxon>
        <taxon>rosids</taxon>
        <taxon>fabids</taxon>
        <taxon>Malpighiales</taxon>
        <taxon>Rhizophoraceae</taxon>
        <taxon>Rhizophora</taxon>
    </lineage>
</organism>
<proteinExistence type="predicted"/>